<evidence type="ECO:0000313" key="4">
    <source>
        <dbReference type="EMBL" id="MDU0371610.1"/>
    </source>
</evidence>
<reference evidence="4 5" key="1">
    <citation type="submission" date="2023-10" db="EMBL/GenBank/DDBJ databases">
        <title>Hymenobacter endophyticus sp. nov., an isolate from the leaf tissues of wheat.</title>
        <authorList>
            <person name="Dai Y."/>
        </authorList>
    </citation>
    <scope>NUCLEOTIDE SEQUENCE [LARGE SCALE GENOMIC DNA]</scope>
    <source>
        <strain evidence="4 5">ZK17L-C2</strain>
    </source>
</reference>
<sequence>MKNLILASLLLASTPAWAQLPTSSYAVSAVCPASARNPSQLYQVRQDGSMQPIGTIRSSANGNNLIINALGYNQADQTALYGMRVEQQSLDNFTTFVPQLYRINLSTALADSVGPVTPPDTPPTGELTPTASGQTSVDVRQTLNFVADSGPDGTYYTGGATFRVIFSTLFGFPLPGTAQVTDVRLYVGTVNLSAFAAPTWRRLNTTDPATAAVVESFRTQTQAYIRANGSGPTPEGGIQDWVFDKETGTLVSYLGLSDQYLTISSPGSTPVALTTTVATPLPATTATDKNIGAMFSDRFNNVYAVRAATGDIYRIDNQTGNYTGRSYGAALGCTRGDAVSFQDALPLPVKLVSFAAEASAAGTRLSWATASEEHAAYFEVERSTTATRWEPVLRVKAGNQPYGQQYSALDARPLPGTSYYRLAIHDASGEVAYSGVQVVGAAAELQAYPNPATEFVRVQLPLTASATTLELYDARGRLVRQQQLEAGIATTEFRTADLPGGVYLLRVRQANSTRTIRVVLASGPNR</sequence>
<dbReference type="InterPro" id="IPR026444">
    <property type="entry name" value="Secre_tail"/>
</dbReference>
<evidence type="ECO:0000256" key="2">
    <source>
        <dbReference type="SAM" id="SignalP"/>
    </source>
</evidence>
<feature type="chain" id="PRO_5047140582" evidence="2">
    <location>
        <begin position="19"/>
        <end position="526"/>
    </location>
</feature>
<dbReference type="InterPro" id="IPR013783">
    <property type="entry name" value="Ig-like_fold"/>
</dbReference>
<dbReference type="RefSeq" id="WP_315999070.1">
    <property type="nucleotide sequence ID" value="NZ_JAWDJT010000009.1"/>
</dbReference>
<protein>
    <submittedName>
        <fullName evidence="4">T9SS type A sorting domain-containing protein</fullName>
    </submittedName>
</protein>
<proteinExistence type="predicted"/>
<evidence type="ECO:0000259" key="3">
    <source>
        <dbReference type="Pfam" id="PF18962"/>
    </source>
</evidence>
<gene>
    <name evidence="4" type="ORF">ROI90_14480</name>
</gene>
<evidence type="ECO:0000313" key="5">
    <source>
        <dbReference type="Proteomes" id="UP001250698"/>
    </source>
</evidence>
<dbReference type="EMBL" id="JAWDJT010000009">
    <property type="protein sequence ID" value="MDU0371610.1"/>
    <property type="molecule type" value="Genomic_DNA"/>
</dbReference>
<feature type="domain" description="Secretion system C-terminal sorting" evidence="3">
    <location>
        <begin position="448"/>
        <end position="515"/>
    </location>
</feature>
<comment type="caution">
    <text evidence="4">The sequence shown here is derived from an EMBL/GenBank/DDBJ whole genome shotgun (WGS) entry which is preliminary data.</text>
</comment>
<dbReference type="Pfam" id="PF18962">
    <property type="entry name" value="Por_Secre_tail"/>
    <property type="match status" value="1"/>
</dbReference>
<keyword evidence="2" id="KW-0732">Signal</keyword>
<dbReference type="NCBIfam" id="TIGR04183">
    <property type="entry name" value="Por_Secre_tail"/>
    <property type="match status" value="1"/>
</dbReference>
<keyword evidence="5" id="KW-1185">Reference proteome</keyword>
<evidence type="ECO:0000256" key="1">
    <source>
        <dbReference type="SAM" id="MobiDB-lite"/>
    </source>
</evidence>
<dbReference type="Proteomes" id="UP001250698">
    <property type="component" value="Unassembled WGS sequence"/>
</dbReference>
<feature type="signal peptide" evidence="2">
    <location>
        <begin position="1"/>
        <end position="18"/>
    </location>
</feature>
<feature type="region of interest" description="Disordered" evidence="1">
    <location>
        <begin position="113"/>
        <end position="133"/>
    </location>
</feature>
<organism evidence="4 5">
    <name type="scientific">Hymenobacter endophyticus</name>
    <dbReference type="NCBI Taxonomy" id="3076335"/>
    <lineage>
        <taxon>Bacteria</taxon>
        <taxon>Pseudomonadati</taxon>
        <taxon>Bacteroidota</taxon>
        <taxon>Cytophagia</taxon>
        <taxon>Cytophagales</taxon>
        <taxon>Hymenobacteraceae</taxon>
        <taxon>Hymenobacter</taxon>
    </lineage>
</organism>
<dbReference type="Gene3D" id="2.60.40.10">
    <property type="entry name" value="Immunoglobulins"/>
    <property type="match status" value="1"/>
</dbReference>
<accession>A0ABU3TK66</accession>
<name>A0ABU3TK66_9BACT</name>